<organism evidence="1 2">
    <name type="scientific">Metabacillus bambusae</name>
    <dbReference type="NCBI Taxonomy" id="2795218"/>
    <lineage>
        <taxon>Bacteria</taxon>
        <taxon>Bacillati</taxon>
        <taxon>Bacillota</taxon>
        <taxon>Bacilli</taxon>
        <taxon>Bacillales</taxon>
        <taxon>Bacillaceae</taxon>
        <taxon>Metabacillus</taxon>
    </lineage>
</organism>
<comment type="caution">
    <text evidence="1">The sequence shown here is derived from an EMBL/GenBank/DDBJ whole genome shotgun (WGS) entry which is preliminary data.</text>
</comment>
<evidence type="ECO:0000313" key="2">
    <source>
        <dbReference type="Proteomes" id="UP000663981"/>
    </source>
</evidence>
<name>A0ABS3NB50_9BACI</name>
<sequence>MRTQTMSISEFMSGDYKVKKKKSFKQLKTAAASVIPLSFIPTLASAQTQHQNQFQQVQQNG</sequence>
<accession>A0ABS3NB50</accession>
<protein>
    <submittedName>
        <fullName evidence="1">Uncharacterized protein</fullName>
    </submittedName>
</protein>
<keyword evidence="2" id="KW-1185">Reference proteome</keyword>
<gene>
    <name evidence="1" type="ORF">I7822_28245</name>
</gene>
<dbReference type="EMBL" id="JAGDEL010000040">
    <property type="protein sequence ID" value="MBO1515509.1"/>
    <property type="molecule type" value="Genomic_DNA"/>
</dbReference>
<proteinExistence type="predicted"/>
<evidence type="ECO:0000313" key="1">
    <source>
        <dbReference type="EMBL" id="MBO1515509.1"/>
    </source>
</evidence>
<dbReference type="Proteomes" id="UP000663981">
    <property type="component" value="Unassembled WGS sequence"/>
</dbReference>
<dbReference type="RefSeq" id="WP_207982365.1">
    <property type="nucleotide sequence ID" value="NZ_JAGDEL010000040.1"/>
</dbReference>
<reference evidence="1 2" key="1">
    <citation type="submission" date="2021-03" db="EMBL/GenBank/DDBJ databases">
        <title>Whole genome sequence of Metabacillus bambusae BG109.</title>
        <authorList>
            <person name="Jeong J.W."/>
        </authorList>
    </citation>
    <scope>NUCLEOTIDE SEQUENCE [LARGE SCALE GENOMIC DNA]</scope>
    <source>
        <strain evidence="1 2">BG109</strain>
    </source>
</reference>